<organism evidence="8 9">
    <name type="scientific">Oceanobacillus limi</name>
    <dbReference type="NCBI Taxonomy" id="930131"/>
    <lineage>
        <taxon>Bacteria</taxon>
        <taxon>Bacillati</taxon>
        <taxon>Bacillota</taxon>
        <taxon>Bacilli</taxon>
        <taxon>Bacillales</taxon>
        <taxon>Bacillaceae</taxon>
        <taxon>Oceanobacillus</taxon>
    </lineage>
</organism>
<evidence type="ECO:0000259" key="7">
    <source>
        <dbReference type="Pfam" id="PF01029"/>
    </source>
</evidence>
<dbReference type="InterPro" id="IPR006027">
    <property type="entry name" value="NusB_RsmB_TIM44"/>
</dbReference>
<gene>
    <name evidence="6" type="primary">nusB</name>
    <name evidence="8" type="ORF">SAMN05216389_102355</name>
</gene>
<evidence type="ECO:0000256" key="3">
    <source>
        <dbReference type="ARBA" id="ARBA00022884"/>
    </source>
</evidence>
<dbReference type="GO" id="GO:0006353">
    <property type="term" value="P:DNA-templated transcription termination"/>
    <property type="evidence" value="ECO:0007669"/>
    <property type="project" value="UniProtKB-UniRule"/>
</dbReference>
<dbReference type="InterPro" id="IPR011605">
    <property type="entry name" value="NusB_fam"/>
</dbReference>
<dbReference type="EMBL" id="FOHE01000002">
    <property type="protein sequence ID" value="SES82759.1"/>
    <property type="molecule type" value="Genomic_DNA"/>
</dbReference>
<evidence type="ECO:0000256" key="2">
    <source>
        <dbReference type="ARBA" id="ARBA00022814"/>
    </source>
</evidence>
<dbReference type="Pfam" id="PF01029">
    <property type="entry name" value="NusB"/>
    <property type="match status" value="1"/>
</dbReference>
<evidence type="ECO:0000256" key="6">
    <source>
        <dbReference type="HAMAP-Rule" id="MF_00073"/>
    </source>
</evidence>
<accession>A0A1H9ZMC1</accession>
<keyword evidence="5 6" id="KW-0804">Transcription</keyword>
<comment type="function">
    <text evidence="6">Involved in transcription antitermination. Required for transcription of ribosomal RNA (rRNA) genes. Binds specifically to the boxA antiterminator sequence of the ribosomal RNA (rrn) operons.</text>
</comment>
<name>A0A1H9ZMC1_9BACI</name>
<protein>
    <recommendedName>
        <fullName evidence="6">Transcription antitermination protein NusB</fullName>
    </recommendedName>
    <alternativeName>
        <fullName evidence="6">Antitermination factor NusB</fullName>
    </alternativeName>
</protein>
<dbReference type="InterPro" id="IPR035926">
    <property type="entry name" value="NusB-like_sf"/>
</dbReference>
<keyword evidence="3 6" id="KW-0694">RNA-binding</keyword>
<dbReference type="PANTHER" id="PTHR11078:SF3">
    <property type="entry name" value="ANTITERMINATION NUSB DOMAIN-CONTAINING PROTEIN"/>
    <property type="match status" value="1"/>
</dbReference>
<reference evidence="8 9" key="1">
    <citation type="submission" date="2016-10" db="EMBL/GenBank/DDBJ databases">
        <authorList>
            <person name="de Groot N.N."/>
        </authorList>
    </citation>
    <scope>NUCLEOTIDE SEQUENCE [LARGE SCALE GENOMIC DNA]</scope>
    <source>
        <strain evidence="8 9">IBRC-M 10780</strain>
    </source>
</reference>
<evidence type="ECO:0000313" key="9">
    <source>
        <dbReference type="Proteomes" id="UP000198618"/>
    </source>
</evidence>
<dbReference type="RefSeq" id="WP_090867086.1">
    <property type="nucleotide sequence ID" value="NZ_FOHE01000002.1"/>
</dbReference>
<evidence type="ECO:0000256" key="1">
    <source>
        <dbReference type="ARBA" id="ARBA00005952"/>
    </source>
</evidence>
<dbReference type="GO" id="GO:0031564">
    <property type="term" value="P:transcription antitermination"/>
    <property type="evidence" value="ECO:0007669"/>
    <property type="project" value="UniProtKB-KW"/>
</dbReference>
<dbReference type="NCBIfam" id="NF001223">
    <property type="entry name" value="PRK00202.1-1"/>
    <property type="match status" value="1"/>
</dbReference>
<dbReference type="CDD" id="cd00619">
    <property type="entry name" value="Terminator_NusB"/>
    <property type="match status" value="1"/>
</dbReference>
<evidence type="ECO:0000256" key="4">
    <source>
        <dbReference type="ARBA" id="ARBA00023015"/>
    </source>
</evidence>
<dbReference type="SUPFAM" id="SSF48013">
    <property type="entry name" value="NusB-like"/>
    <property type="match status" value="1"/>
</dbReference>
<keyword evidence="4 6" id="KW-0805">Transcription regulation</keyword>
<dbReference type="STRING" id="930131.SAMN05216389_102355"/>
<dbReference type="OrthoDB" id="9811381at2"/>
<dbReference type="Gene3D" id="1.10.940.10">
    <property type="entry name" value="NusB-like"/>
    <property type="match status" value="1"/>
</dbReference>
<evidence type="ECO:0000313" key="8">
    <source>
        <dbReference type="EMBL" id="SES82759.1"/>
    </source>
</evidence>
<comment type="similarity">
    <text evidence="1 6">Belongs to the NusB family.</text>
</comment>
<feature type="domain" description="NusB/RsmB/TIM44" evidence="7">
    <location>
        <begin position="4"/>
        <end position="125"/>
    </location>
</feature>
<dbReference type="AlphaFoldDB" id="A0A1H9ZMC1"/>
<keyword evidence="2 6" id="KW-0889">Transcription antitermination</keyword>
<dbReference type="PANTHER" id="PTHR11078">
    <property type="entry name" value="N UTILIZATION SUBSTANCE PROTEIN B-RELATED"/>
    <property type="match status" value="1"/>
</dbReference>
<proteinExistence type="inferred from homology"/>
<evidence type="ECO:0000256" key="5">
    <source>
        <dbReference type="ARBA" id="ARBA00023163"/>
    </source>
</evidence>
<dbReference type="HAMAP" id="MF_00073">
    <property type="entry name" value="NusB"/>
    <property type="match status" value="1"/>
</dbReference>
<dbReference type="Proteomes" id="UP000198618">
    <property type="component" value="Unassembled WGS sequence"/>
</dbReference>
<dbReference type="GO" id="GO:0003723">
    <property type="term" value="F:RNA binding"/>
    <property type="evidence" value="ECO:0007669"/>
    <property type="project" value="UniProtKB-UniRule"/>
</dbReference>
<dbReference type="GO" id="GO:0005829">
    <property type="term" value="C:cytosol"/>
    <property type="evidence" value="ECO:0007669"/>
    <property type="project" value="TreeGrafter"/>
</dbReference>
<sequence>MKRHAAREKAFQLLFQLDMNPSTSNESISEQLLGEEKDEFLRSLVEGVVTNQKEVDHTIATHLEKWTIQRLASVERTILRIATFEITYLEDVPTNVSINEAIELAHMYGDEKSGKFINGVLSKIISK</sequence>
<dbReference type="NCBIfam" id="TIGR01951">
    <property type="entry name" value="nusB"/>
    <property type="match status" value="1"/>
</dbReference>
<keyword evidence="9" id="KW-1185">Reference proteome</keyword>